<feature type="transmembrane region" description="Helical" evidence="10">
    <location>
        <begin position="393"/>
        <end position="415"/>
    </location>
</feature>
<dbReference type="Pfam" id="PF00005">
    <property type="entry name" value="ABC_tran"/>
    <property type="match status" value="2"/>
</dbReference>
<dbReference type="GO" id="GO:0140359">
    <property type="term" value="F:ABC-type transporter activity"/>
    <property type="evidence" value="ECO:0007669"/>
    <property type="project" value="InterPro"/>
</dbReference>
<dbReference type="InterPro" id="IPR003439">
    <property type="entry name" value="ABC_transporter-like_ATP-bd"/>
</dbReference>
<feature type="compositionally biased region" description="Basic and acidic residues" evidence="9">
    <location>
        <begin position="1"/>
        <end position="12"/>
    </location>
</feature>
<dbReference type="SMART" id="SM00382">
    <property type="entry name" value="AAA"/>
    <property type="match status" value="2"/>
</dbReference>
<feature type="compositionally biased region" description="Basic and acidic residues" evidence="9">
    <location>
        <begin position="752"/>
        <end position="769"/>
    </location>
</feature>
<comment type="subcellular location">
    <subcellularLocation>
        <location evidence="1">Membrane</location>
        <topology evidence="1">Multi-pass membrane protein</topology>
    </subcellularLocation>
</comment>
<organism evidence="13 14">
    <name type="scientific">Lojkania enalia</name>
    <dbReference type="NCBI Taxonomy" id="147567"/>
    <lineage>
        <taxon>Eukaryota</taxon>
        <taxon>Fungi</taxon>
        <taxon>Dikarya</taxon>
        <taxon>Ascomycota</taxon>
        <taxon>Pezizomycotina</taxon>
        <taxon>Dothideomycetes</taxon>
        <taxon>Pleosporomycetidae</taxon>
        <taxon>Pleosporales</taxon>
        <taxon>Pleosporales incertae sedis</taxon>
        <taxon>Lojkania</taxon>
    </lineage>
</organism>
<dbReference type="CDD" id="cd03250">
    <property type="entry name" value="ABCC_MRP_domain1"/>
    <property type="match status" value="1"/>
</dbReference>
<protein>
    <submittedName>
        <fullName evidence="13">P-loop containing nucleoside triphosphate hydrolase protein</fullName>
    </submittedName>
</protein>
<evidence type="ECO:0000313" key="14">
    <source>
        <dbReference type="Proteomes" id="UP000800093"/>
    </source>
</evidence>
<feature type="compositionally biased region" description="Basic residues" evidence="9">
    <location>
        <begin position="1391"/>
        <end position="1406"/>
    </location>
</feature>
<evidence type="ECO:0000313" key="13">
    <source>
        <dbReference type="EMBL" id="KAF2268084.1"/>
    </source>
</evidence>
<feature type="compositionally biased region" description="Basic and acidic residues" evidence="9">
    <location>
        <begin position="24"/>
        <end position="34"/>
    </location>
</feature>
<keyword evidence="13" id="KW-0378">Hydrolase</keyword>
<evidence type="ECO:0000259" key="11">
    <source>
        <dbReference type="PROSITE" id="PS50893"/>
    </source>
</evidence>
<evidence type="ECO:0000256" key="7">
    <source>
        <dbReference type="ARBA" id="ARBA00022989"/>
    </source>
</evidence>
<reference evidence="14" key="1">
    <citation type="journal article" date="2020" name="Stud. Mycol.">
        <title>101 Dothideomycetes genomes: A test case for predicting lifestyles and emergence of pathogens.</title>
        <authorList>
            <person name="Haridas S."/>
            <person name="Albert R."/>
            <person name="Binder M."/>
            <person name="Bloem J."/>
            <person name="LaButti K."/>
            <person name="Salamov A."/>
            <person name="Andreopoulos B."/>
            <person name="Baker S."/>
            <person name="Barry K."/>
            <person name="Bills G."/>
            <person name="Bluhm B."/>
            <person name="Cannon C."/>
            <person name="Castanera R."/>
            <person name="Culley D."/>
            <person name="Daum C."/>
            <person name="Ezra D."/>
            <person name="Gonzalez J."/>
            <person name="Henrissat B."/>
            <person name="Kuo A."/>
            <person name="Liang C."/>
            <person name="Lipzen A."/>
            <person name="Lutzoni F."/>
            <person name="Magnuson J."/>
            <person name="Mondo S."/>
            <person name="Nolan M."/>
            <person name="Ohm R."/>
            <person name="Pangilinan J."/>
            <person name="Park H.-J."/>
            <person name="Ramirez L."/>
            <person name="Alfaro M."/>
            <person name="Sun H."/>
            <person name="Tritt A."/>
            <person name="Yoshinaga Y."/>
            <person name="Zwiers L.-H."/>
            <person name="Turgeon B."/>
            <person name="Goodwin S."/>
            <person name="Spatafora J."/>
            <person name="Crous P."/>
            <person name="Grigoriev I."/>
        </authorList>
    </citation>
    <scope>NUCLEOTIDE SEQUENCE [LARGE SCALE GENOMIC DNA]</scope>
    <source>
        <strain evidence="14">CBS 304.66</strain>
    </source>
</reference>
<evidence type="ECO:0000256" key="10">
    <source>
        <dbReference type="SAM" id="Phobius"/>
    </source>
</evidence>
<feature type="region of interest" description="Disordered" evidence="9">
    <location>
        <begin position="729"/>
        <end position="769"/>
    </location>
</feature>
<dbReference type="SUPFAM" id="SSF52540">
    <property type="entry name" value="P-loop containing nucleoside triphosphate hydrolases"/>
    <property type="match status" value="2"/>
</dbReference>
<proteinExistence type="predicted"/>
<gene>
    <name evidence="13" type="ORF">CC78DRAFT_590301</name>
</gene>
<dbReference type="InterPro" id="IPR011527">
    <property type="entry name" value="ABC1_TM_dom"/>
</dbReference>
<feature type="transmembrane region" description="Helical" evidence="10">
    <location>
        <begin position="311"/>
        <end position="333"/>
    </location>
</feature>
<keyword evidence="3 10" id="KW-0812">Transmembrane</keyword>
<feature type="transmembrane region" description="Helical" evidence="10">
    <location>
        <begin position="176"/>
        <end position="196"/>
    </location>
</feature>
<feature type="compositionally biased region" description="Polar residues" evidence="9">
    <location>
        <begin position="740"/>
        <end position="751"/>
    </location>
</feature>
<feature type="region of interest" description="Disordered" evidence="9">
    <location>
        <begin position="1"/>
        <end position="44"/>
    </location>
</feature>
<dbReference type="OrthoDB" id="6500128at2759"/>
<feature type="transmembrane region" description="Helical" evidence="10">
    <location>
        <begin position="1023"/>
        <end position="1041"/>
    </location>
</feature>
<dbReference type="CDD" id="cd03244">
    <property type="entry name" value="ABCC_MRP_domain2"/>
    <property type="match status" value="1"/>
</dbReference>
<dbReference type="GO" id="GO:0005524">
    <property type="term" value="F:ATP binding"/>
    <property type="evidence" value="ECO:0007669"/>
    <property type="project" value="UniProtKB-KW"/>
</dbReference>
<dbReference type="InterPro" id="IPR027417">
    <property type="entry name" value="P-loop_NTPase"/>
</dbReference>
<dbReference type="GO" id="GO:0016020">
    <property type="term" value="C:membrane"/>
    <property type="evidence" value="ECO:0007669"/>
    <property type="project" value="UniProtKB-SubCell"/>
</dbReference>
<sequence>MSPRTLVEHPEDSSITSPSVYSKLESDTRKETRQPPDNSPQCDLPRINLIKQREQSAEIGAAWFSRLVFQWVSKLLLRGYRRPLQLQDIPQIHPDRRAQFIAVKVQDIFKKNCQRRYKFSLFWALYEVFKKEFWIGGICRGLADVLLITTPYTLRYLIQFAMDSYKAHLVGERGPPLWHGMAYLGGIIGMLVIQSFTHNHYMYLLGVIGGQTRAVLTSAIFDKSMQVIGRGTPIEHNNNEEDEYSEDSSDKIQLQKKRGREDWSTSHLTAFLSVDCSRIAQTASALHILWTAPLSLTIAISLLIVNLHLSALAGFGLLVLGFGGLVVAVGVLFRQRKANERITESRVSLTHEVLDAIRPVKFFGWGDGFAQQMSQLRREETLMLRYYTAVKNAVGAVSQGLPVLTAMISFITFALTHSGLSPATVFSSTALFTSLRMPLIYLPMCIQACIDSAASLLRIQEFLLTKEIEENTIDPVLDAAIEVNHATFVWDEDDEDSAGVEPEQGATAIMIPTSDPRKSGFRLHDINVTIQRGELLAIIGSVGSGKTSLLSALAGDMARVSGSVVWGASHALCPQQPWMWNGTVRENIIFGREFERPWYSAVLQACSLARDLELLPHGDQTIVGERGVVLSGGQKQRISLARAMYSGKEVVILDDPLSAVDANVGSAIMDDVICGYLSTRTRILCTHNMSILNRCDRILWLENGRVRALGTYQDLLRIDLEFSNLVQEPGDSVNKEQHTSSKLTKNDQSGAKQREETNDNTQNKDTKLIQDEDQATRSVSWSVYRSLFASPNSLLFAILCIPMLVAGSGCMVLTQLWLAWWSSVRFGIEEKVYIAIYVALGCGQVLFLYLFGTLLALCCTRASQVMLNKALLRVLHAPIWFFDTTPVGRLMNRFSSDVEAMDYHLPEAMRMFCISMFGLAAIFGLIIYYFHWFGIAVGTLLVILVFLAFFYRATAREIKRHESSLRSVVYTRFLEGLSGASTLRAYGMHPNLSNNLCEAADEMNSASFTTVAVQRWLSLRQDAATILLVLVMGILVLQARHHQNPSISGLVLSLMLSAVQVIQVVVREWADVESAMNSTERLYEYANNIPQEMDDTFDPPAEDWPKEGEVIFSETRMRYRPGLPEALKGVNLRIRGGEHVAIVGRTGAGKSSIVNGLFRLTELSDGAIFIDGSDISQVPLQDLRGDALSIIPQETSLFSGTVRSNLDPFDELADSTIWEALKSAGLANTLHPSDTIYDQGANLSMGQQQLLALARVMTRNSRIVVCDEATAALDAETDDHIQRTMRRAFRNRTVLCIAHRLRTVLWYDRICVMDAGQVAELDTPLQLFRQNDGIFREMCLKLGITEQQIVHATEIAHADDRAPLLELNLPDPGFDVDFESLRLPTTEERRTKPRLRSRPPIRRRARSGVGRKEDSVQSWVVWESVLGRESMVGGLDERDDFRRSRHEL</sequence>
<dbReference type="InterPro" id="IPR050173">
    <property type="entry name" value="ABC_transporter_C-like"/>
</dbReference>
<dbReference type="EMBL" id="ML986588">
    <property type="protein sequence ID" value="KAF2268084.1"/>
    <property type="molecule type" value="Genomic_DNA"/>
</dbReference>
<accession>A0A9P4KJB6</accession>
<feature type="transmembrane region" description="Helical" evidence="10">
    <location>
        <begin position="435"/>
        <end position="457"/>
    </location>
</feature>
<keyword evidence="6" id="KW-0067">ATP-binding</keyword>
<dbReference type="FunFam" id="3.40.50.300:FF:000997">
    <property type="entry name" value="Multidrug resistance-associated protein 1"/>
    <property type="match status" value="1"/>
</dbReference>
<keyword evidence="8 10" id="KW-0472">Membrane</keyword>
<feature type="region of interest" description="Disordered" evidence="9">
    <location>
        <begin position="1387"/>
        <end position="1409"/>
    </location>
</feature>
<feature type="transmembrane region" description="Helical" evidence="10">
    <location>
        <begin position="935"/>
        <end position="953"/>
    </location>
</feature>
<feature type="transmembrane region" description="Helical" evidence="10">
    <location>
        <begin position="285"/>
        <end position="305"/>
    </location>
</feature>
<evidence type="ECO:0000256" key="2">
    <source>
        <dbReference type="ARBA" id="ARBA00022448"/>
    </source>
</evidence>
<dbReference type="GO" id="GO:0005737">
    <property type="term" value="C:cytoplasm"/>
    <property type="evidence" value="ECO:0007669"/>
    <property type="project" value="UniProtKB-ARBA"/>
</dbReference>
<evidence type="ECO:0000256" key="6">
    <source>
        <dbReference type="ARBA" id="ARBA00022840"/>
    </source>
</evidence>
<evidence type="ECO:0000256" key="9">
    <source>
        <dbReference type="SAM" id="MobiDB-lite"/>
    </source>
</evidence>
<dbReference type="CDD" id="cd18597">
    <property type="entry name" value="ABC_6TM_YOR1_D1_like"/>
    <property type="match status" value="1"/>
</dbReference>
<keyword evidence="4" id="KW-0677">Repeat</keyword>
<dbReference type="Gene3D" id="3.40.50.300">
    <property type="entry name" value="P-loop containing nucleotide triphosphate hydrolases"/>
    <property type="match status" value="2"/>
</dbReference>
<feature type="domain" description="ABC transporter" evidence="11">
    <location>
        <begin position="1111"/>
        <end position="1340"/>
    </location>
</feature>
<feature type="transmembrane region" description="Helical" evidence="10">
    <location>
        <begin position="911"/>
        <end position="929"/>
    </location>
</feature>
<keyword evidence="2" id="KW-0813">Transport</keyword>
<evidence type="ECO:0000256" key="3">
    <source>
        <dbReference type="ARBA" id="ARBA00022692"/>
    </source>
</evidence>
<keyword evidence="5" id="KW-0547">Nucleotide-binding</keyword>
<dbReference type="GO" id="GO:0016887">
    <property type="term" value="F:ATP hydrolysis activity"/>
    <property type="evidence" value="ECO:0007669"/>
    <property type="project" value="InterPro"/>
</dbReference>
<dbReference type="Proteomes" id="UP000800093">
    <property type="component" value="Unassembled WGS sequence"/>
</dbReference>
<dbReference type="SUPFAM" id="SSF90123">
    <property type="entry name" value="ABC transporter transmembrane region"/>
    <property type="match status" value="2"/>
</dbReference>
<dbReference type="PROSITE" id="PS50893">
    <property type="entry name" value="ABC_TRANSPORTER_2"/>
    <property type="match status" value="2"/>
</dbReference>
<comment type="caution">
    <text evidence="13">The sequence shown here is derived from an EMBL/GenBank/DDBJ whole genome shotgun (WGS) entry which is preliminary data.</text>
</comment>
<feature type="domain" description="ABC transporter" evidence="11">
    <location>
        <begin position="500"/>
        <end position="728"/>
    </location>
</feature>
<evidence type="ECO:0000259" key="12">
    <source>
        <dbReference type="PROSITE" id="PS50929"/>
    </source>
</evidence>
<dbReference type="CDD" id="cd18606">
    <property type="entry name" value="ABC_6TM_YOR1_D2_like"/>
    <property type="match status" value="1"/>
</dbReference>
<evidence type="ECO:0000256" key="5">
    <source>
        <dbReference type="ARBA" id="ARBA00022741"/>
    </source>
</evidence>
<keyword evidence="7 10" id="KW-1133">Transmembrane helix</keyword>
<feature type="domain" description="ABC transmembrane type-1" evidence="12">
    <location>
        <begin position="134"/>
        <end position="451"/>
    </location>
</feature>
<dbReference type="PANTHER" id="PTHR24223:SF464">
    <property type="entry name" value="ABC-TYPE TRANSPORTER CICA"/>
    <property type="match status" value="1"/>
</dbReference>
<feature type="transmembrane region" description="Helical" evidence="10">
    <location>
        <begin position="832"/>
        <end position="859"/>
    </location>
</feature>
<dbReference type="Pfam" id="PF00664">
    <property type="entry name" value="ABC_membrane"/>
    <property type="match status" value="2"/>
</dbReference>
<dbReference type="PROSITE" id="PS50929">
    <property type="entry name" value="ABC_TM1F"/>
    <property type="match status" value="2"/>
</dbReference>
<keyword evidence="14" id="KW-1185">Reference proteome</keyword>
<name>A0A9P4KJB6_9PLEO</name>
<evidence type="ECO:0000256" key="4">
    <source>
        <dbReference type="ARBA" id="ARBA00022737"/>
    </source>
</evidence>
<feature type="transmembrane region" description="Helical" evidence="10">
    <location>
        <begin position="794"/>
        <end position="820"/>
    </location>
</feature>
<dbReference type="Gene3D" id="1.20.1560.10">
    <property type="entry name" value="ABC transporter type 1, transmembrane domain"/>
    <property type="match status" value="2"/>
</dbReference>
<dbReference type="InterPro" id="IPR036640">
    <property type="entry name" value="ABC1_TM_sf"/>
</dbReference>
<dbReference type="PANTHER" id="PTHR24223">
    <property type="entry name" value="ATP-BINDING CASSETTE SUB-FAMILY C"/>
    <property type="match status" value="1"/>
</dbReference>
<evidence type="ECO:0000256" key="8">
    <source>
        <dbReference type="ARBA" id="ARBA00023136"/>
    </source>
</evidence>
<dbReference type="InterPro" id="IPR003593">
    <property type="entry name" value="AAA+_ATPase"/>
</dbReference>
<evidence type="ECO:0000256" key="1">
    <source>
        <dbReference type="ARBA" id="ARBA00004141"/>
    </source>
</evidence>
<dbReference type="InterPro" id="IPR017871">
    <property type="entry name" value="ABC_transporter-like_CS"/>
</dbReference>
<feature type="domain" description="ABC transmembrane type-1" evidence="12">
    <location>
        <begin position="798"/>
        <end position="1074"/>
    </location>
</feature>
<dbReference type="FunFam" id="1.20.1560.10:FF:000013">
    <property type="entry name" value="ABC transporter C family member 2"/>
    <property type="match status" value="1"/>
</dbReference>
<dbReference type="PROSITE" id="PS00211">
    <property type="entry name" value="ABC_TRANSPORTER_1"/>
    <property type="match status" value="1"/>
</dbReference>
<dbReference type="FunFam" id="3.40.50.300:FF:000630">
    <property type="entry name" value="ATP-binding cassette (ABC) transporter, putative"/>
    <property type="match status" value="1"/>
</dbReference>